<organism evidence="1 2">
    <name type="scientific">Palleronia marisminoris</name>
    <dbReference type="NCBI Taxonomy" id="315423"/>
    <lineage>
        <taxon>Bacteria</taxon>
        <taxon>Pseudomonadati</taxon>
        <taxon>Pseudomonadota</taxon>
        <taxon>Alphaproteobacteria</taxon>
        <taxon>Rhodobacterales</taxon>
        <taxon>Roseobacteraceae</taxon>
        <taxon>Palleronia</taxon>
    </lineage>
</organism>
<protein>
    <submittedName>
        <fullName evidence="1">Uncharacterized protein</fullName>
    </submittedName>
</protein>
<name>A0A1Y5TSI9_9RHOB</name>
<dbReference type="Proteomes" id="UP000193870">
    <property type="component" value="Unassembled WGS sequence"/>
</dbReference>
<gene>
    <name evidence="1" type="ORF">PAM7066_03655</name>
</gene>
<dbReference type="AlphaFoldDB" id="A0A1Y5TSI9"/>
<reference evidence="1 2" key="1">
    <citation type="submission" date="2017-03" db="EMBL/GenBank/DDBJ databases">
        <authorList>
            <person name="Afonso C.L."/>
            <person name="Miller P.J."/>
            <person name="Scott M.A."/>
            <person name="Spackman E."/>
            <person name="Goraichik I."/>
            <person name="Dimitrov K.M."/>
            <person name="Suarez D.L."/>
            <person name="Swayne D.E."/>
        </authorList>
    </citation>
    <scope>NUCLEOTIDE SEQUENCE [LARGE SCALE GENOMIC DNA]</scope>
    <source>
        <strain evidence="1 2">CECT 7066</strain>
    </source>
</reference>
<dbReference type="EMBL" id="FWFV01000019">
    <property type="protein sequence ID" value="SLN71395.1"/>
    <property type="molecule type" value="Genomic_DNA"/>
</dbReference>
<sequence length="67" mass="7211">MSPIFLVASGHVASNFGSLARLQAAIVIVNCTPSLSVPRSTVWAIDPTVLAHPKGSLIFFRRFCDRA</sequence>
<evidence type="ECO:0000313" key="2">
    <source>
        <dbReference type="Proteomes" id="UP000193870"/>
    </source>
</evidence>
<evidence type="ECO:0000313" key="1">
    <source>
        <dbReference type="EMBL" id="SLN71395.1"/>
    </source>
</evidence>
<accession>A0A1Y5TSI9</accession>
<keyword evidence="2" id="KW-1185">Reference proteome</keyword>
<proteinExistence type="predicted"/>